<feature type="signal peptide" evidence="9">
    <location>
        <begin position="1"/>
        <end position="30"/>
    </location>
</feature>
<keyword evidence="2" id="KW-0945">Host-virus interaction</keyword>
<feature type="domain" description="Gnk2-homologous" evidence="10">
    <location>
        <begin position="145"/>
        <end position="244"/>
    </location>
</feature>
<dbReference type="PANTHER" id="PTHR32080:SF6">
    <property type="entry name" value="PLASMODESMATA-LOCATED PROTEIN 4"/>
    <property type="match status" value="1"/>
</dbReference>
<dbReference type="CDD" id="cd23509">
    <property type="entry name" value="Gnk2-like"/>
    <property type="match status" value="2"/>
</dbReference>
<dbReference type="InterPro" id="IPR002902">
    <property type="entry name" value="GNK2"/>
</dbReference>
<feature type="chain" id="PRO_5002889041" evidence="9">
    <location>
        <begin position="31"/>
        <end position="308"/>
    </location>
</feature>
<evidence type="ECO:0000256" key="4">
    <source>
        <dbReference type="ARBA" id="ARBA00022737"/>
    </source>
</evidence>
<evidence type="ECO:0000256" key="9">
    <source>
        <dbReference type="SAM" id="SignalP"/>
    </source>
</evidence>
<evidence type="ECO:0000256" key="2">
    <source>
        <dbReference type="ARBA" id="ARBA00022581"/>
    </source>
</evidence>
<comment type="similarity">
    <text evidence="8">Belongs to the cysteine-rich repeat secretory protein family. Plasmodesmata-located proteins (PDLD) subfamily.</text>
</comment>
<dbReference type="PANTHER" id="PTHR32080">
    <property type="entry name" value="ANTIFUNGAL PROTEIN GINKBILOBIN-2-LIKE"/>
    <property type="match status" value="1"/>
</dbReference>
<evidence type="ECO:0000313" key="12">
    <source>
        <dbReference type="Proteomes" id="UP000008311"/>
    </source>
</evidence>
<dbReference type="InterPro" id="IPR051378">
    <property type="entry name" value="Cell2Cell_Antifungal"/>
</dbReference>
<evidence type="ECO:0000256" key="8">
    <source>
        <dbReference type="ARBA" id="ARBA00038393"/>
    </source>
</evidence>
<comment type="subcellular location">
    <subcellularLocation>
        <location evidence="7">Cell junction</location>
        <location evidence="7">Plasmodesma</location>
    </subcellularLocation>
    <subcellularLocation>
        <location evidence="1">Cell membrane</location>
        <topology evidence="1">Single-pass type I membrane protein</topology>
    </subcellularLocation>
</comment>
<dbReference type="GO" id="GO:0010497">
    <property type="term" value="P:plasmodesmata-mediated intercellular transport"/>
    <property type="evidence" value="ECO:0000318"/>
    <property type="project" value="GO_Central"/>
</dbReference>
<feature type="domain" description="Gnk2-homologous" evidence="10">
    <location>
        <begin position="35"/>
        <end position="139"/>
    </location>
</feature>
<evidence type="ECO:0000256" key="7">
    <source>
        <dbReference type="ARBA" id="ARBA00024184"/>
    </source>
</evidence>
<dbReference type="Pfam" id="PF01657">
    <property type="entry name" value="Stress-antifung"/>
    <property type="match status" value="2"/>
</dbReference>
<accession>B9S7M6</accession>
<name>B9S7M6_RICCO</name>
<dbReference type="InParanoid" id="B9S7M6"/>
<evidence type="ECO:0000256" key="3">
    <source>
        <dbReference type="ARBA" id="ARBA00022729"/>
    </source>
</evidence>
<dbReference type="eggNOG" id="ENOG502SK0X">
    <property type="taxonomic scope" value="Eukaryota"/>
</dbReference>
<dbReference type="Gene3D" id="3.30.430.20">
    <property type="entry name" value="Gnk2 domain, C-X8-C-X2-C motif"/>
    <property type="match status" value="2"/>
</dbReference>
<evidence type="ECO:0000313" key="11">
    <source>
        <dbReference type="EMBL" id="EEF40399.1"/>
    </source>
</evidence>
<dbReference type="Proteomes" id="UP000008311">
    <property type="component" value="Unassembled WGS sequence"/>
</dbReference>
<sequence length="308" mass="33708">MESILKPLIFPTSPIVLLILISIFLPLVSSNSDYSSLVYSKCANQTYTAASTESHSQVLSSLFQDLLAQSSHSKFYRTTSGDEQIGISGLFQCRGDLGSDDCYNCVSTLPEMSTSKCKQAVAARVQLNGCYFHYETDGFLDETPKHELLHESCSEKKAVDSSFVEVRDAAFLVMESEGVSEKGFYEADYEHVRVAAQCEGDLGGCDCSECVRFAMEIAQEDCGSSVSGKVYLDSCFVSYSNNPDGTPGKSYPDEEGKKRDKTGKTIAIVLGGAASLFAGFMGLLEEEVQELPCTKFSWLVRSWAAHWV</sequence>
<keyword evidence="12" id="KW-1185">Reference proteome</keyword>
<organism evidence="11 12">
    <name type="scientific">Ricinus communis</name>
    <name type="common">Castor bean</name>
    <dbReference type="NCBI Taxonomy" id="3988"/>
    <lineage>
        <taxon>Eukaryota</taxon>
        <taxon>Viridiplantae</taxon>
        <taxon>Streptophyta</taxon>
        <taxon>Embryophyta</taxon>
        <taxon>Tracheophyta</taxon>
        <taxon>Spermatophyta</taxon>
        <taxon>Magnoliopsida</taxon>
        <taxon>eudicotyledons</taxon>
        <taxon>Gunneridae</taxon>
        <taxon>Pentapetalae</taxon>
        <taxon>rosids</taxon>
        <taxon>fabids</taxon>
        <taxon>Malpighiales</taxon>
        <taxon>Euphorbiaceae</taxon>
        <taxon>Acalyphoideae</taxon>
        <taxon>Acalypheae</taxon>
        <taxon>Ricinus</taxon>
    </lineage>
</organism>
<keyword evidence="4" id="KW-0677">Repeat</keyword>
<dbReference type="STRING" id="3988.B9S7M6"/>
<keyword evidence="6" id="KW-1015">Disulfide bond</keyword>
<keyword evidence="3 9" id="KW-0732">Signal</keyword>
<dbReference type="GO" id="GO:0046739">
    <property type="term" value="P:transport of virus in multicellular host"/>
    <property type="evidence" value="ECO:0000318"/>
    <property type="project" value="GO_Central"/>
</dbReference>
<evidence type="ECO:0000256" key="1">
    <source>
        <dbReference type="ARBA" id="ARBA00004251"/>
    </source>
</evidence>
<proteinExistence type="inferred from homology"/>
<dbReference type="AlphaFoldDB" id="B9S7M6"/>
<dbReference type="GO" id="GO:0005886">
    <property type="term" value="C:plasma membrane"/>
    <property type="evidence" value="ECO:0007669"/>
    <property type="project" value="UniProtKB-SubCell"/>
</dbReference>
<dbReference type="GO" id="GO:0009506">
    <property type="term" value="C:plasmodesma"/>
    <property type="evidence" value="ECO:0000318"/>
    <property type="project" value="GO_Central"/>
</dbReference>
<keyword evidence="5" id="KW-0965">Cell junction</keyword>
<evidence type="ECO:0000259" key="10">
    <source>
        <dbReference type="PROSITE" id="PS51473"/>
    </source>
</evidence>
<dbReference type="PROSITE" id="PS51473">
    <property type="entry name" value="GNK2"/>
    <property type="match status" value="2"/>
</dbReference>
<dbReference type="EMBL" id="EQ973886">
    <property type="protein sequence ID" value="EEF40399.1"/>
    <property type="molecule type" value="Genomic_DNA"/>
</dbReference>
<protein>
    <submittedName>
        <fullName evidence="11">DUF26 domain-containing protein 2, putative</fullName>
    </submittedName>
</protein>
<evidence type="ECO:0000256" key="5">
    <source>
        <dbReference type="ARBA" id="ARBA00022949"/>
    </source>
</evidence>
<dbReference type="InterPro" id="IPR038408">
    <property type="entry name" value="GNK2_sf"/>
</dbReference>
<evidence type="ECO:0000256" key="6">
    <source>
        <dbReference type="ARBA" id="ARBA00023157"/>
    </source>
</evidence>
<reference evidence="12" key="1">
    <citation type="journal article" date="2010" name="Nat. Biotechnol.">
        <title>Draft genome sequence of the oilseed species Ricinus communis.</title>
        <authorList>
            <person name="Chan A.P."/>
            <person name="Crabtree J."/>
            <person name="Zhao Q."/>
            <person name="Lorenzi H."/>
            <person name="Orvis J."/>
            <person name="Puiu D."/>
            <person name="Melake-Berhan A."/>
            <person name="Jones K.M."/>
            <person name="Redman J."/>
            <person name="Chen G."/>
            <person name="Cahoon E.B."/>
            <person name="Gedil M."/>
            <person name="Stanke M."/>
            <person name="Haas B.J."/>
            <person name="Wortman J.R."/>
            <person name="Fraser-Liggett C.M."/>
            <person name="Ravel J."/>
            <person name="Rabinowicz P.D."/>
        </authorList>
    </citation>
    <scope>NUCLEOTIDE SEQUENCE [LARGE SCALE GENOMIC DNA]</scope>
    <source>
        <strain evidence="12">cv. Hale</strain>
    </source>
</reference>
<gene>
    <name evidence="11" type="ORF">RCOM_0609790</name>
</gene>